<comment type="caution">
    <text evidence="1">The sequence shown here is derived from an EMBL/GenBank/DDBJ whole genome shotgun (WGS) entry which is preliminary data.</text>
</comment>
<dbReference type="InterPro" id="IPR021333">
    <property type="entry name" value="DUF2946"/>
</dbReference>
<reference evidence="2" key="1">
    <citation type="journal article" date="2019" name="Int. J. Syst. Evol. Microbiol.">
        <title>The Global Catalogue of Microorganisms (GCM) 10K type strain sequencing project: providing services to taxonomists for standard genome sequencing and annotation.</title>
        <authorList>
            <consortium name="The Broad Institute Genomics Platform"/>
            <consortium name="The Broad Institute Genome Sequencing Center for Infectious Disease"/>
            <person name="Wu L."/>
            <person name="Ma J."/>
        </authorList>
    </citation>
    <scope>NUCLEOTIDE SEQUENCE [LARGE SCALE GENOMIC DNA]</scope>
    <source>
        <strain evidence="2">CCUG 2113</strain>
    </source>
</reference>
<dbReference type="RefSeq" id="WP_121422557.1">
    <property type="nucleotide sequence ID" value="NZ_CP192460.1"/>
</dbReference>
<accession>A0ABV8DJ82</accession>
<name>A0ABV8DJ82_9BURK</name>
<evidence type="ECO:0000313" key="1">
    <source>
        <dbReference type="EMBL" id="MFC3938367.1"/>
    </source>
</evidence>
<gene>
    <name evidence="1" type="ORF">ACFOW3_27475</name>
</gene>
<sequence>MTALPRTTFAALRLWVLAWFVASMGVAIASPLVNPQSFEVICSGTGAIKLLVQTDDGTVEMGAMGMDCPLCATPSAPPPTPVAAVLPPHPLAHALQPVEAARIAAATAAPLPARGPPSRS</sequence>
<dbReference type="EMBL" id="JBHSAJ010000178">
    <property type="protein sequence ID" value="MFC3938367.1"/>
    <property type="molecule type" value="Genomic_DNA"/>
</dbReference>
<dbReference type="Proteomes" id="UP001595693">
    <property type="component" value="Unassembled WGS sequence"/>
</dbReference>
<organism evidence="1 2">
    <name type="scientific">Acidovorax facilis</name>
    <dbReference type="NCBI Taxonomy" id="12917"/>
    <lineage>
        <taxon>Bacteria</taxon>
        <taxon>Pseudomonadati</taxon>
        <taxon>Pseudomonadota</taxon>
        <taxon>Betaproteobacteria</taxon>
        <taxon>Burkholderiales</taxon>
        <taxon>Comamonadaceae</taxon>
        <taxon>Acidovorax</taxon>
    </lineage>
</organism>
<keyword evidence="2" id="KW-1185">Reference proteome</keyword>
<protein>
    <submittedName>
        <fullName evidence="1">DUF2946 family protein</fullName>
    </submittedName>
</protein>
<proteinExistence type="predicted"/>
<dbReference type="Pfam" id="PF11162">
    <property type="entry name" value="DUF2946"/>
    <property type="match status" value="1"/>
</dbReference>
<evidence type="ECO:0000313" key="2">
    <source>
        <dbReference type="Proteomes" id="UP001595693"/>
    </source>
</evidence>